<evidence type="ECO:0000313" key="1">
    <source>
        <dbReference type="EMBL" id="GAI37837.1"/>
    </source>
</evidence>
<proteinExistence type="predicted"/>
<feature type="non-terminal residue" evidence="1">
    <location>
        <position position="1"/>
    </location>
</feature>
<sequence length="165" mass="18674">GTLPKKNLRWSEAKDKLKLTHKQLLPGKLFPPSLIPSPYLKQIKEGATLVPRCLWFVQPVSGPYGINRERPALETSPEVVKTAKRPWQNTHLQGEVEAQYLYATMLSRQLLPFGVIDFSLVVLPLEDSPTGIRLVKKEAALAKGHWGLHGWLSQAETLWENPLMY</sequence>
<dbReference type="EMBL" id="BARV01024851">
    <property type="protein sequence ID" value="GAI37837.1"/>
    <property type="molecule type" value="Genomic_DNA"/>
</dbReference>
<accession>X1N1E4</accession>
<name>X1N1E4_9ZZZZ</name>
<organism evidence="1">
    <name type="scientific">marine sediment metagenome</name>
    <dbReference type="NCBI Taxonomy" id="412755"/>
    <lineage>
        <taxon>unclassified sequences</taxon>
        <taxon>metagenomes</taxon>
        <taxon>ecological metagenomes</taxon>
    </lineage>
</organism>
<protein>
    <submittedName>
        <fullName evidence="1">Uncharacterized protein</fullName>
    </submittedName>
</protein>
<reference evidence="1" key="1">
    <citation type="journal article" date="2014" name="Front. Microbiol.">
        <title>High frequency of phylogenetically diverse reductive dehalogenase-homologous genes in deep subseafloor sedimentary metagenomes.</title>
        <authorList>
            <person name="Kawai M."/>
            <person name="Futagami T."/>
            <person name="Toyoda A."/>
            <person name="Takaki Y."/>
            <person name="Nishi S."/>
            <person name="Hori S."/>
            <person name="Arai W."/>
            <person name="Tsubouchi T."/>
            <person name="Morono Y."/>
            <person name="Uchiyama I."/>
            <person name="Ito T."/>
            <person name="Fujiyama A."/>
            <person name="Inagaki F."/>
            <person name="Takami H."/>
        </authorList>
    </citation>
    <scope>NUCLEOTIDE SEQUENCE</scope>
    <source>
        <strain evidence="1">Expedition CK06-06</strain>
    </source>
</reference>
<dbReference type="AlphaFoldDB" id="X1N1E4"/>
<comment type="caution">
    <text evidence="1">The sequence shown here is derived from an EMBL/GenBank/DDBJ whole genome shotgun (WGS) entry which is preliminary data.</text>
</comment>
<gene>
    <name evidence="1" type="ORF">S06H3_40479</name>
</gene>